<feature type="domain" description="Catalase immune-responsive" evidence="1">
    <location>
        <begin position="3"/>
        <end position="59"/>
    </location>
</feature>
<evidence type="ECO:0000313" key="2">
    <source>
        <dbReference type="EMBL" id="MBN7772403.1"/>
    </source>
</evidence>
<dbReference type="InterPro" id="IPR010582">
    <property type="entry name" value="Catalase_immune_responsive"/>
</dbReference>
<dbReference type="Gene3D" id="2.40.180.10">
    <property type="entry name" value="Catalase core domain"/>
    <property type="match status" value="1"/>
</dbReference>
<comment type="caution">
    <text evidence="2">The sequence shown here is derived from an EMBL/GenBank/DDBJ whole genome shotgun (WGS) entry which is preliminary data.</text>
</comment>
<dbReference type="Pfam" id="PF06628">
    <property type="entry name" value="Catalase-rel"/>
    <property type="match status" value="1"/>
</dbReference>
<dbReference type="AlphaFoldDB" id="A0A939D7U1"/>
<keyword evidence="3" id="KW-1185">Reference proteome</keyword>
<protein>
    <recommendedName>
        <fullName evidence="1">Catalase immune-responsive domain-containing protein</fullName>
    </recommendedName>
</protein>
<gene>
    <name evidence="2" type="ORF">JYB65_03415</name>
</gene>
<dbReference type="GO" id="GO:0020037">
    <property type="term" value="F:heme binding"/>
    <property type="evidence" value="ECO:0007669"/>
    <property type="project" value="InterPro"/>
</dbReference>
<dbReference type="RefSeq" id="WP_206581209.1">
    <property type="nucleotide sequence ID" value="NZ_JAFJZZ010000001.1"/>
</dbReference>
<dbReference type="SUPFAM" id="SSF56634">
    <property type="entry name" value="Heme-dependent catalase-like"/>
    <property type="match status" value="1"/>
</dbReference>
<dbReference type="InterPro" id="IPR020835">
    <property type="entry name" value="Catalase_sf"/>
</dbReference>
<accession>A0A939D7U1</accession>
<proteinExistence type="predicted"/>
<dbReference type="EMBL" id="JAFJZZ010000001">
    <property type="protein sequence ID" value="MBN7772403.1"/>
    <property type="molecule type" value="Genomic_DNA"/>
</dbReference>
<dbReference type="Proteomes" id="UP000664545">
    <property type="component" value="Unassembled WGS sequence"/>
</dbReference>
<name>A0A939D7U1_CLOAM</name>
<evidence type="ECO:0000313" key="3">
    <source>
        <dbReference type="Proteomes" id="UP000664545"/>
    </source>
</evidence>
<sequence>MVYKQANEKFLSLSIKEKEAFIRNVIESLMFVNEDTQKKVVDCFKKVNEELGVSIEKQLSSF</sequence>
<organism evidence="2 3">
    <name type="scientific">Clostridium aminobutyricum</name>
    <dbReference type="NCBI Taxonomy" id="33953"/>
    <lineage>
        <taxon>Bacteria</taxon>
        <taxon>Bacillati</taxon>
        <taxon>Bacillota</taxon>
        <taxon>Clostridia</taxon>
        <taxon>Eubacteriales</taxon>
        <taxon>Clostridiaceae</taxon>
        <taxon>Clostridium</taxon>
    </lineage>
</organism>
<evidence type="ECO:0000259" key="1">
    <source>
        <dbReference type="Pfam" id="PF06628"/>
    </source>
</evidence>
<reference evidence="2" key="1">
    <citation type="submission" date="2021-02" db="EMBL/GenBank/DDBJ databases">
        <title>Abyssanaerobacter marinus gen.nov., sp., nov, anaerobic bacterium isolated from the Onnuri vent field of Indian Ocean and suggestion of Mogibacteriaceae fam. nov., and proposal of reclassification of ambiguous this family's genus member.</title>
        <authorList>
            <person name="Kim Y.J."/>
            <person name="Yang J.-A."/>
        </authorList>
    </citation>
    <scope>NUCLEOTIDE SEQUENCE</scope>
    <source>
        <strain evidence="2">DSM 2634</strain>
    </source>
</reference>